<dbReference type="EMBL" id="JACHNH010000001">
    <property type="protein sequence ID" value="MBB4761580.1"/>
    <property type="molecule type" value="Genomic_DNA"/>
</dbReference>
<evidence type="ECO:0000313" key="6">
    <source>
        <dbReference type="Proteomes" id="UP000578112"/>
    </source>
</evidence>
<keyword evidence="6" id="KW-1185">Reference proteome</keyword>
<protein>
    <recommendedName>
        <fullName evidence="4">Aminoglycoside N(3)-acetyltransferase</fullName>
        <ecNumber evidence="4">2.3.1.-</ecNumber>
    </recommendedName>
</protein>
<accession>A0A7W7HVK3</accession>
<dbReference type="Pfam" id="PF02522">
    <property type="entry name" value="Antibiotic_NAT"/>
    <property type="match status" value="1"/>
</dbReference>
<comment type="caution">
    <text evidence="5">The sequence shown here is derived from an EMBL/GenBank/DDBJ whole genome shotgun (WGS) entry which is preliminary data.</text>
</comment>
<dbReference type="InterPro" id="IPR003679">
    <property type="entry name" value="Amioglycoside_AcTrfase"/>
</dbReference>
<dbReference type="EC" id="2.3.1.-" evidence="4"/>
<keyword evidence="4" id="KW-0046">Antibiotic resistance</keyword>
<gene>
    <name evidence="5" type="ORF">BJ971_002136</name>
</gene>
<evidence type="ECO:0000313" key="5">
    <source>
        <dbReference type="EMBL" id="MBB4761580.1"/>
    </source>
</evidence>
<dbReference type="InterPro" id="IPR028345">
    <property type="entry name" value="Antibiotic_NAT-like"/>
</dbReference>
<dbReference type="PANTHER" id="PTHR11104:SF0">
    <property type="entry name" value="SPBETA PROPHAGE-DERIVED AMINOGLYCOSIDE N(3')-ACETYLTRANSFERASE-LIKE PROTEIN YOKD"/>
    <property type="match status" value="1"/>
</dbReference>
<dbReference type="SUPFAM" id="SSF110710">
    <property type="entry name" value="TTHA0583/YokD-like"/>
    <property type="match status" value="1"/>
</dbReference>
<evidence type="ECO:0000256" key="1">
    <source>
        <dbReference type="ARBA" id="ARBA00006383"/>
    </source>
</evidence>
<dbReference type="GO" id="GO:0046677">
    <property type="term" value="P:response to antibiotic"/>
    <property type="evidence" value="ECO:0007669"/>
    <property type="project" value="UniProtKB-KW"/>
</dbReference>
<comment type="similarity">
    <text evidence="1 4">Belongs to the antibiotic N-acetyltransferase family.</text>
</comment>
<evidence type="ECO:0000256" key="4">
    <source>
        <dbReference type="RuleBase" id="RU365031"/>
    </source>
</evidence>
<evidence type="ECO:0000256" key="3">
    <source>
        <dbReference type="ARBA" id="ARBA00023315"/>
    </source>
</evidence>
<keyword evidence="2 4" id="KW-0808">Transferase</keyword>
<reference evidence="5 6" key="1">
    <citation type="submission" date="2020-08" db="EMBL/GenBank/DDBJ databases">
        <title>Sequencing the genomes of 1000 actinobacteria strains.</title>
        <authorList>
            <person name="Klenk H.-P."/>
        </authorList>
    </citation>
    <scope>NUCLEOTIDE SEQUENCE [LARGE SCALE GENOMIC DNA]</scope>
    <source>
        <strain evidence="5 6">DSM 43149</strain>
    </source>
</reference>
<keyword evidence="3 4" id="KW-0012">Acyltransferase</keyword>
<dbReference type="PANTHER" id="PTHR11104">
    <property type="entry name" value="AMINOGLYCOSIDE N3-ACETYLTRANSFERASE"/>
    <property type="match status" value="1"/>
</dbReference>
<comment type="catalytic activity">
    <reaction evidence="4">
        <text>a 2-deoxystreptamine antibiotic + acetyl-CoA = an N(3)-acetyl-2-deoxystreptamine antibiotic + CoA + H(+)</text>
        <dbReference type="Rhea" id="RHEA:12665"/>
        <dbReference type="ChEBI" id="CHEBI:15378"/>
        <dbReference type="ChEBI" id="CHEBI:57287"/>
        <dbReference type="ChEBI" id="CHEBI:57288"/>
        <dbReference type="ChEBI" id="CHEBI:57921"/>
        <dbReference type="ChEBI" id="CHEBI:77452"/>
        <dbReference type="EC" id="2.3.1.81"/>
    </reaction>
</comment>
<dbReference type="RefSeq" id="WP_184992068.1">
    <property type="nucleotide sequence ID" value="NZ_BOMK01000001.1"/>
</dbReference>
<dbReference type="Proteomes" id="UP000578112">
    <property type="component" value="Unassembled WGS sequence"/>
</dbReference>
<dbReference type="GO" id="GO:0046353">
    <property type="term" value="F:aminoglycoside 3-N-acetyltransferase activity"/>
    <property type="evidence" value="ECO:0007669"/>
    <property type="project" value="UniProtKB-EC"/>
</dbReference>
<name>A0A7W7HVK3_9ACTN</name>
<dbReference type="AlphaFoldDB" id="A0A7W7HVK3"/>
<sequence length="270" mass="28286">MASVHTGLDAARLAADLGELGLAGASGVLVQASLKEIGRLANGPATLFTALVAATGADTTIVVLTHTSNNSLSSRDFHEATRQLDPAAVESYIDRMPGFDAASTESYEMGALAEYVRELPGAVRSAHPQTSFAAVGPRAAEWMSVHDLDCHLGERSPLGALDVAGARVLLIGVGLDSCTAFHLGEYRRGRPAPRREYRCFVQDAAGRKSLTFTDIHLDDTDFGALGDDFARSAGVIVGRAGAATAMTFPVRAAADFAADWMDRNRPAAAG</sequence>
<evidence type="ECO:0000256" key="2">
    <source>
        <dbReference type="ARBA" id="ARBA00022679"/>
    </source>
</evidence>
<proteinExistence type="inferred from homology"/>
<organism evidence="5 6">
    <name type="scientific">Actinoplanes digitatis</name>
    <dbReference type="NCBI Taxonomy" id="1868"/>
    <lineage>
        <taxon>Bacteria</taxon>
        <taxon>Bacillati</taxon>
        <taxon>Actinomycetota</taxon>
        <taxon>Actinomycetes</taxon>
        <taxon>Micromonosporales</taxon>
        <taxon>Micromonosporaceae</taxon>
        <taxon>Actinoplanes</taxon>
    </lineage>
</organism>